<organism evidence="3 4">
    <name type="scientific">Curtobacterium herbarum</name>
    <dbReference type="NCBI Taxonomy" id="150122"/>
    <lineage>
        <taxon>Bacteria</taxon>
        <taxon>Bacillati</taxon>
        <taxon>Actinomycetota</taxon>
        <taxon>Actinomycetes</taxon>
        <taxon>Micrococcales</taxon>
        <taxon>Microbacteriaceae</taxon>
        <taxon>Curtobacterium</taxon>
    </lineage>
</organism>
<evidence type="ECO:0000313" key="3">
    <source>
        <dbReference type="EMBL" id="GAA1494806.1"/>
    </source>
</evidence>
<feature type="domain" description="Glycosyltransferase RgtA/B/C/D-like" evidence="2">
    <location>
        <begin position="144"/>
        <end position="259"/>
    </location>
</feature>
<feature type="transmembrane region" description="Helical" evidence="1">
    <location>
        <begin position="379"/>
        <end position="400"/>
    </location>
</feature>
<feature type="transmembrane region" description="Helical" evidence="1">
    <location>
        <begin position="448"/>
        <end position="468"/>
    </location>
</feature>
<feature type="transmembrane region" description="Helical" evidence="1">
    <location>
        <begin position="37"/>
        <end position="57"/>
    </location>
</feature>
<sequence length="536" mass="59541">MQRLRGAHAARRRPSEVVRDALLETPGRLGALLARPWVFWTAIGVFVVLGVLFAVILKYPVVDGDGHVPYPGTIAPDEHRHIANILYYAQRPVTAGPVLHHIAPSDLAMGEMLRFPSYVYYYVMSFAVKPIIDLGLPYSYIVVALRLVNVVVGAIGLIVTRRLLRTMGLSEAVAVLTVIMLIGTGRYVWQSSAVSYDAPSMTLFLCTLLYSARFLREPSWGSLAKAVVLSGWTVLFKYTFIPFAVVAIVVAVVLGLRRHGWHSLSTPLRGFVDAVRTRAVRTALWSVSFVLVTALVVERLGVNLVTYRAFNPDCSALHTHAQCMRFSIYARNFQATRSHELAQANGQSSSVPDLLEFAGRWATTYFQSVFFYRDRNSTWSVQPAVIVLGALVVVAAVVLTSAMVRSLFRTRALVWAVAVAGVYTVAMFVFNLRTLLTLDNEYAFSGRYMLPVLPLVYALLIVAALGAWRRLRNRWRTVLVVPVLLLGLVVVLLFSTPFAFFTYANSPDWYTNSALDLLPHWMTGVDDVVVPSAVQQ</sequence>
<evidence type="ECO:0000256" key="1">
    <source>
        <dbReference type="SAM" id="Phobius"/>
    </source>
</evidence>
<feature type="transmembrane region" description="Helical" evidence="1">
    <location>
        <begin position="278"/>
        <end position="297"/>
    </location>
</feature>
<keyword evidence="1" id="KW-1133">Transmembrane helix</keyword>
<keyword evidence="1" id="KW-0812">Transmembrane</keyword>
<feature type="transmembrane region" description="Helical" evidence="1">
    <location>
        <begin position="412"/>
        <end position="436"/>
    </location>
</feature>
<dbReference type="InterPro" id="IPR038731">
    <property type="entry name" value="RgtA/B/C-like"/>
</dbReference>
<keyword evidence="1" id="KW-0472">Membrane</keyword>
<comment type="caution">
    <text evidence="3">The sequence shown here is derived from an EMBL/GenBank/DDBJ whole genome shotgun (WGS) entry which is preliminary data.</text>
</comment>
<feature type="transmembrane region" description="Helical" evidence="1">
    <location>
        <begin position="138"/>
        <end position="160"/>
    </location>
</feature>
<feature type="transmembrane region" description="Helical" evidence="1">
    <location>
        <begin position="480"/>
        <end position="503"/>
    </location>
</feature>
<evidence type="ECO:0000259" key="2">
    <source>
        <dbReference type="Pfam" id="PF13231"/>
    </source>
</evidence>
<keyword evidence="4" id="KW-1185">Reference proteome</keyword>
<feature type="transmembrane region" description="Helical" evidence="1">
    <location>
        <begin position="235"/>
        <end position="257"/>
    </location>
</feature>
<dbReference type="EMBL" id="BAAAJX010000017">
    <property type="protein sequence ID" value="GAA1494806.1"/>
    <property type="molecule type" value="Genomic_DNA"/>
</dbReference>
<proteinExistence type="predicted"/>
<reference evidence="3 4" key="1">
    <citation type="journal article" date="2019" name="Int. J. Syst. Evol. Microbiol.">
        <title>The Global Catalogue of Microorganisms (GCM) 10K type strain sequencing project: providing services to taxonomists for standard genome sequencing and annotation.</title>
        <authorList>
            <consortium name="The Broad Institute Genomics Platform"/>
            <consortium name="The Broad Institute Genome Sequencing Center for Infectious Disease"/>
            <person name="Wu L."/>
            <person name="Ma J."/>
        </authorList>
    </citation>
    <scope>NUCLEOTIDE SEQUENCE [LARGE SCALE GENOMIC DNA]</scope>
    <source>
        <strain evidence="3 4">JCM 12140</strain>
    </source>
</reference>
<feature type="transmembrane region" description="Helical" evidence="1">
    <location>
        <begin position="172"/>
        <end position="189"/>
    </location>
</feature>
<dbReference type="Proteomes" id="UP001501742">
    <property type="component" value="Unassembled WGS sequence"/>
</dbReference>
<evidence type="ECO:0000313" key="4">
    <source>
        <dbReference type="Proteomes" id="UP001501742"/>
    </source>
</evidence>
<dbReference type="Pfam" id="PF13231">
    <property type="entry name" value="PMT_2"/>
    <property type="match status" value="1"/>
</dbReference>
<gene>
    <name evidence="3" type="ORF">GCM10009627_31520</name>
</gene>
<accession>A0ABN1ZH01</accession>
<protein>
    <recommendedName>
        <fullName evidence="2">Glycosyltransferase RgtA/B/C/D-like domain-containing protein</fullName>
    </recommendedName>
</protein>
<name>A0ABN1ZH01_9MICO</name>